<protein>
    <submittedName>
        <fullName evidence="3">Secreted protein</fullName>
    </submittedName>
</protein>
<dbReference type="WBParaSite" id="L893_g9946.t1">
    <property type="protein sequence ID" value="L893_g9946.t1"/>
    <property type="gene ID" value="L893_g9946"/>
</dbReference>
<keyword evidence="1" id="KW-1133">Transmembrane helix</keyword>
<keyword evidence="1" id="KW-0472">Membrane</keyword>
<accession>A0A1I8AWF2</accession>
<evidence type="ECO:0000313" key="3">
    <source>
        <dbReference type="WBParaSite" id="L893_g9946.t1"/>
    </source>
</evidence>
<evidence type="ECO:0000313" key="2">
    <source>
        <dbReference type="Proteomes" id="UP000095287"/>
    </source>
</evidence>
<organism evidence="2 3">
    <name type="scientific">Steinernema glaseri</name>
    <dbReference type="NCBI Taxonomy" id="37863"/>
    <lineage>
        <taxon>Eukaryota</taxon>
        <taxon>Metazoa</taxon>
        <taxon>Ecdysozoa</taxon>
        <taxon>Nematoda</taxon>
        <taxon>Chromadorea</taxon>
        <taxon>Rhabditida</taxon>
        <taxon>Tylenchina</taxon>
        <taxon>Panagrolaimomorpha</taxon>
        <taxon>Strongyloidoidea</taxon>
        <taxon>Steinernematidae</taxon>
        <taxon>Steinernema</taxon>
    </lineage>
</organism>
<keyword evidence="2" id="KW-1185">Reference proteome</keyword>
<sequence>MGLSVGQRPSGTLSLLMAALLVMVVEVTTTVNKIGTRKSMDGKTKSSTFLSFFHSFFSRVRFLVSITQPPSTAASSTRLDAVSDETTNVERLRNLTLAATPSTNSSLRDRP</sequence>
<evidence type="ECO:0000256" key="1">
    <source>
        <dbReference type="SAM" id="Phobius"/>
    </source>
</evidence>
<dbReference type="AlphaFoldDB" id="A0A1I8AWF2"/>
<keyword evidence="1" id="KW-0812">Transmembrane</keyword>
<name>A0A1I8AWF2_9BILA</name>
<reference evidence="3" key="1">
    <citation type="submission" date="2016-11" db="UniProtKB">
        <authorList>
            <consortium name="WormBaseParasite"/>
        </authorList>
    </citation>
    <scope>IDENTIFICATION</scope>
</reference>
<feature type="transmembrane region" description="Helical" evidence="1">
    <location>
        <begin position="12"/>
        <end position="31"/>
    </location>
</feature>
<proteinExistence type="predicted"/>
<dbReference type="Proteomes" id="UP000095287">
    <property type="component" value="Unplaced"/>
</dbReference>